<feature type="domain" description="AMP-activated protein kinase glycogen-binding" evidence="1">
    <location>
        <begin position="1"/>
        <end position="35"/>
    </location>
</feature>
<dbReference type="InterPro" id="IPR014756">
    <property type="entry name" value="Ig_E-set"/>
</dbReference>
<dbReference type="AlphaFoldDB" id="X0VN81"/>
<comment type="caution">
    <text evidence="2">The sequence shown here is derived from an EMBL/GenBank/DDBJ whole genome shotgun (WGS) entry which is preliminary data.</text>
</comment>
<proteinExistence type="predicted"/>
<dbReference type="InterPro" id="IPR032640">
    <property type="entry name" value="AMPK1_CBM"/>
</dbReference>
<dbReference type="EMBL" id="BARS01038195">
    <property type="protein sequence ID" value="GAG19849.1"/>
    <property type="molecule type" value="Genomic_DNA"/>
</dbReference>
<dbReference type="SUPFAM" id="SSF81296">
    <property type="entry name" value="E set domains"/>
    <property type="match status" value="1"/>
</dbReference>
<protein>
    <recommendedName>
        <fullName evidence="1">AMP-activated protein kinase glycogen-binding domain-containing protein</fullName>
    </recommendedName>
</protein>
<dbReference type="Gene3D" id="2.60.40.10">
    <property type="entry name" value="Immunoglobulins"/>
    <property type="match status" value="1"/>
</dbReference>
<reference evidence="2" key="1">
    <citation type="journal article" date="2014" name="Front. Microbiol.">
        <title>High frequency of phylogenetically diverse reductive dehalogenase-homologous genes in deep subseafloor sedimentary metagenomes.</title>
        <authorList>
            <person name="Kawai M."/>
            <person name="Futagami T."/>
            <person name="Toyoda A."/>
            <person name="Takaki Y."/>
            <person name="Nishi S."/>
            <person name="Hori S."/>
            <person name="Arai W."/>
            <person name="Tsubouchi T."/>
            <person name="Morono Y."/>
            <person name="Uchiyama I."/>
            <person name="Ito T."/>
            <person name="Fujiyama A."/>
            <person name="Inagaki F."/>
            <person name="Takami H."/>
        </authorList>
    </citation>
    <scope>NUCLEOTIDE SEQUENCE</scope>
    <source>
        <strain evidence="2">Expedition CK06-06</strain>
    </source>
</reference>
<dbReference type="Pfam" id="PF16561">
    <property type="entry name" value="AMPK1_CBM"/>
    <property type="match status" value="1"/>
</dbReference>
<evidence type="ECO:0000259" key="1">
    <source>
        <dbReference type="Pfam" id="PF16561"/>
    </source>
</evidence>
<dbReference type="InterPro" id="IPR013783">
    <property type="entry name" value="Ig-like_fold"/>
</dbReference>
<gene>
    <name evidence="2" type="ORF">S01H1_58469</name>
</gene>
<accession>X0VN81</accession>
<name>X0VN81_9ZZZZ</name>
<sequence>YRYRYVVDGQWQQDPYNKHVEQNPYGELNSVLEVT</sequence>
<organism evidence="2">
    <name type="scientific">marine sediment metagenome</name>
    <dbReference type="NCBI Taxonomy" id="412755"/>
    <lineage>
        <taxon>unclassified sequences</taxon>
        <taxon>metagenomes</taxon>
        <taxon>ecological metagenomes</taxon>
    </lineage>
</organism>
<evidence type="ECO:0000313" key="2">
    <source>
        <dbReference type="EMBL" id="GAG19849.1"/>
    </source>
</evidence>
<feature type="non-terminal residue" evidence="2">
    <location>
        <position position="1"/>
    </location>
</feature>